<dbReference type="EMBL" id="CP008743">
    <property type="protein sequence ID" value="ARN84363.1"/>
    <property type="molecule type" value="Genomic_DNA"/>
</dbReference>
<keyword evidence="3" id="KW-1185">Reference proteome</keyword>
<gene>
    <name evidence="2" type="ORF">GQ61_02375</name>
</gene>
<dbReference type="AlphaFoldDB" id="A0A1W6N3H0"/>
<organism evidence="2 3">
    <name type="scientific">Candidatus Nucleicultrix amoebiphila FS5</name>
    <dbReference type="NCBI Taxonomy" id="1414854"/>
    <lineage>
        <taxon>Bacteria</taxon>
        <taxon>Pseudomonadati</taxon>
        <taxon>Pseudomonadota</taxon>
        <taxon>Alphaproteobacteria</taxon>
        <taxon>Holosporales</taxon>
        <taxon>Candidatus Nucleicultricaceae</taxon>
        <taxon>Candidatus Nucleicultrix</taxon>
    </lineage>
</organism>
<name>A0A1W6N3H0_9PROT</name>
<protein>
    <submittedName>
        <fullName evidence="2">Uncharacterized protein</fullName>
    </submittedName>
</protein>
<evidence type="ECO:0000313" key="2">
    <source>
        <dbReference type="EMBL" id="ARN84363.1"/>
    </source>
</evidence>
<dbReference type="RefSeq" id="WP_085783748.1">
    <property type="nucleotide sequence ID" value="NZ_CP008743.1"/>
</dbReference>
<dbReference type="KEGG" id="naf:GQ61_02375"/>
<feature type="region of interest" description="Disordered" evidence="1">
    <location>
        <begin position="61"/>
        <end position="83"/>
    </location>
</feature>
<dbReference type="Proteomes" id="UP000237351">
    <property type="component" value="Chromosome"/>
</dbReference>
<sequence>MRGLKQSSDLILSTIILAYVSIMPSFASNLSQELSQEEREARIDKMIAEFKEINFDGLDNLNKATPVSSPPATPEQKPNQNCASSFSPQIDIIWDYFSKKTLGNKSNEDDSDESDDESKGILSPDSGYYKFKNFCKALREGEEKFYHSTGSGLSFWVKKVGKEIYSRSDTTEPWRDKNSDPVDK</sequence>
<accession>A0A1W6N3H0</accession>
<dbReference type="STRING" id="1414854.GQ61_02375"/>
<evidence type="ECO:0000313" key="3">
    <source>
        <dbReference type="Proteomes" id="UP000237351"/>
    </source>
</evidence>
<reference evidence="2 3" key="1">
    <citation type="submission" date="2014-06" db="EMBL/GenBank/DDBJ databases">
        <title>The genome of the endonuclear symbiont Nucleicultrix amoebiphila.</title>
        <authorList>
            <person name="Schulz F."/>
            <person name="Horn M."/>
        </authorList>
    </citation>
    <scope>NUCLEOTIDE SEQUENCE [LARGE SCALE GENOMIC DNA]</scope>
    <source>
        <strain evidence="2 3">FS5</strain>
    </source>
</reference>
<evidence type="ECO:0000256" key="1">
    <source>
        <dbReference type="SAM" id="MobiDB-lite"/>
    </source>
</evidence>
<proteinExistence type="predicted"/>